<dbReference type="GO" id="GO:0009073">
    <property type="term" value="P:aromatic amino acid family biosynthetic process"/>
    <property type="evidence" value="ECO:0007669"/>
    <property type="project" value="UniProtKB-KW"/>
</dbReference>
<dbReference type="PANTHER" id="PTHR21089:SF1">
    <property type="entry name" value="BIFUNCTIONAL 3-DEHYDROQUINATE DEHYDRATASE_SHIKIMATE DEHYDROGENASE, CHLOROPLASTIC"/>
    <property type="match status" value="1"/>
</dbReference>
<evidence type="ECO:0000259" key="12">
    <source>
        <dbReference type="Pfam" id="PF18317"/>
    </source>
</evidence>
<dbReference type="InterPro" id="IPR036291">
    <property type="entry name" value="NAD(P)-bd_dom_sf"/>
</dbReference>
<keyword evidence="5 8" id="KW-0560">Oxidoreductase</keyword>
<dbReference type="EC" id="1.1.1.25" evidence="2 8"/>
<evidence type="ECO:0000256" key="8">
    <source>
        <dbReference type="HAMAP-Rule" id="MF_00222"/>
    </source>
</evidence>
<dbReference type="NCBIfam" id="NF001312">
    <property type="entry name" value="PRK00258.1-4"/>
    <property type="match status" value="1"/>
</dbReference>
<dbReference type="InterPro" id="IPR013708">
    <property type="entry name" value="Shikimate_DH-bd_N"/>
</dbReference>
<evidence type="ECO:0000256" key="3">
    <source>
        <dbReference type="ARBA" id="ARBA00022605"/>
    </source>
</evidence>
<dbReference type="EMBL" id="JAJAQI010000011">
    <property type="protein sequence ID" value="MCB4821971.1"/>
    <property type="molecule type" value="Genomic_DNA"/>
</dbReference>
<reference evidence="13" key="1">
    <citation type="submission" date="2021-10" db="EMBL/GenBank/DDBJ databases">
        <title>Roseicella aerolatum sp. nov., isolated from aerosols of e-waste dismantling site.</title>
        <authorList>
            <person name="Qin T."/>
        </authorList>
    </citation>
    <scope>NUCLEOTIDE SEQUENCE</scope>
    <source>
        <strain evidence="13">GB24</strain>
    </source>
</reference>
<accession>A0A9X1ID09</accession>
<proteinExistence type="inferred from homology"/>
<dbReference type="GO" id="GO:0009423">
    <property type="term" value="P:chorismate biosynthetic process"/>
    <property type="evidence" value="ECO:0007669"/>
    <property type="project" value="UniProtKB-UniRule"/>
</dbReference>
<feature type="binding site" evidence="8">
    <location>
        <position position="91"/>
    </location>
    <ligand>
        <name>shikimate</name>
        <dbReference type="ChEBI" id="CHEBI:36208"/>
    </ligand>
</feature>
<dbReference type="Gene3D" id="3.40.50.720">
    <property type="entry name" value="NAD(P)-binding Rossmann-like Domain"/>
    <property type="match status" value="1"/>
</dbReference>
<dbReference type="HAMAP" id="MF_00222">
    <property type="entry name" value="Shikimate_DH_AroE"/>
    <property type="match status" value="1"/>
</dbReference>
<dbReference type="InterPro" id="IPR011342">
    <property type="entry name" value="Shikimate_DH"/>
</dbReference>
<comment type="catalytic activity">
    <reaction evidence="7 8">
        <text>shikimate + NADP(+) = 3-dehydroshikimate + NADPH + H(+)</text>
        <dbReference type="Rhea" id="RHEA:17737"/>
        <dbReference type="ChEBI" id="CHEBI:15378"/>
        <dbReference type="ChEBI" id="CHEBI:16630"/>
        <dbReference type="ChEBI" id="CHEBI:36208"/>
        <dbReference type="ChEBI" id="CHEBI:57783"/>
        <dbReference type="ChEBI" id="CHEBI:58349"/>
        <dbReference type="EC" id="1.1.1.25"/>
    </reaction>
</comment>
<dbReference type="InterPro" id="IPR022893">
    <property type="entry name" value="Shikimate_DH_fam"/>
</dbReference>
<feature type="binding site" evidence="8">
    <location>
        <position position="240"/>
    </location>
    <ligand>
        <name>NADP(+)</name>
        <dbReference type="ChEBI" id="CHEBI:58349"/>
    </ligand>
</feature>
<keyword evidence="14" id="KW-1185">Reference proteome</keyword>
<dbReference type="Gene3D" id="3.40.50.10860">
    <property type="entry name" value="Leucine Dehydrogenase, chain A, domain 1"/>
    <property type="match status" value="1"/>
</dbReference>
<feature type="binding site" evidence="8">
    <location>
        <begin position="19"/>
        <end position="21"/>
    </location>
    <ligand>
        <name>shikimate</name>
        <dbReference type="ChEBI" id="CHEBI:36208"/>
    </ligand>
</feature>
<comment type="function">
    <text evidence="8">Involved in the biosynthesis of the chorismate, which leads to the biosynthesis of aromatic amino acids. Catalyzes the reversible NADPH linked reduction of 3-dehydroshikimate (DHSA) to yield shikimate (SA).</text>
</comment>
<dbReference type="InterPro" id="IPR006151">
    <property type="entry name" value="Shikm_DH/Glu-tRNA_Rdtase"/>
</dbReference>
<comment type="subunit">
    <text evidence="8">Homodimer.</text>
</comment>
<dbReference type="SUPFAM" id="SSF51735">
    <property type="entry name" value="NAD(P)-binding Rossmann-fold domains"/>
    <property type="match status" value="1"/>
</dbReference>
<evidence type="ECO:0000256" key="5">
    <source>
        <dbReference type="ARBA" id="ARBA00023002"/>
    </source>
</evidence>
<dbReference type="GO" id="GO:0008652">
    <property type="term" value="P:amino acid biosynthetic process"/>
    <property type="evidence" value="ECO:0007669"/>
    <property type="project" value="UniProtKB-KW"/>
</dbReference>
<evidence type="ECO:0000313" key="13">
    <source>
        <dbReference type="EMBL" id="MCB4821971.1"/>
    </source>
</evidence>
<gene>
    <name evidence="8" type="primary">aroE</name>
    <name evidence="13" type="ORF">LHA35_09530</name>
</gene>
<dbReference type="CDD" id="cd01065">
    <property type="entry name" value="NAD_bind_Shikimate_DH"/>
    <property type="match status" value="1"/>
</dbReference>
<feature type="binding site" evidence="8">
    <location>
        <begin position="132"/>
        <end position="136"/>
    </location>
    <ligand>
        <name>NADP(+)</name>
        <dbReference type="ChEBI" id="CHEBI:58349"/>
    </ligand>
</feature>
<evidence type="ECO:0000259" key="11">
    <source>
        <dbReference type="Pfam" id="PF08501"/>
    </source>
</evidence>
<evidence type="ECO:0000259" key="10">
    <source>
        <dbReference type="Pfam" id="PF01488"/>
    </source>
</evidence>
<evidence type="ECO:0000256" key="9">
    <source>
        <dbReference type="SAM" id="MobiDB-lite"/>
    </source>
</evidence>
<feature type="binding site" evidence="8">
    <location>
        <position position="217"/>
    </location>
    <ligand>
        <name>NADP(+)</name>
        <dbReference type="ChEBI" id="CHEBI:58349"/>
    </ligand>
</feature>
<dbReference type="Pfam" id="PF18317">
    <property type="entry name" value="SDH_C"/>
    <property type="match status" value="1"/>
</dbReference>
<sequence>MLSGHARIAGILGWPASHSRSPRLHGLWLRRHGVDGAYIPLPVRPERFAQAVRSLADLGFRGANVTIPHKEAAFAVCDRVDATAHRAGAVNTLVFRDGVIEGSNTDGWGFLQNCAEAAPGWTPDAGPVVILGAGGSARAIAAALLDASCPRVVLVNRSPARAEALARALGGPIEVAESPPLAGAAMLVNTTSLGMQGQPPLEIDLAPLPAAAVVADIVYVPRETPLLAAARARGLAAVEGLGMLLHQARPGFEAWFGVTPRVDDELRAVVGGDIPLHAPDRGAGEEQSPPPQRRA</sequence>
<comment type="caution">
    <text evidence="8">Lacks conserved residue(s) required for the propagation of feature annotation.</text>
</comment>
<evidence type="ECO:0000256" key="1">
    <source>
        <dbReference type="ARBA" id="ARBA00004871"/>
    </source>
</evidence>
<feature type="active site" description="Proton acceptor" evidence="8">
    <location>
        <position position="70"/>
    </location>
</feature>
<dbReference type="Pfam" id="PF01488">
    <property type="entry name" value="Shikimate_DH"/>
    <property type="match status" value="1"/>
</dbReference>
<feature type="region of interest" description="Disordered" evidence="9">
    <location>
        <begin position="273"/>
        <end position="295"/>
    </location>
</feature>
<feature type="domain" description="Shikimate dehydrogenase substrate binding N-terminal" evidence="11">
    <location>
        <begin position="11"/>
        <end position="93"/>
    </location>
</feature>
<feature type="binding site" evidence="8">
    <location>
        <position position="106"/>
    </location>
    <ligand>
        <name>shikimate</name>
        <dbReference type="ChEBI" id="CHEBI:36208"/>
    </ligand>
</feature>
<feature type="binding site" evidence="8">
    <location>
        <position position="219"/>
    </location>
    <ligand>
        <name>shikimate</name>
        <dbReference type="ChEBI" id="CHEBI:36208"/>
    </ligand>
</feature>
<dbReference type="GO" id="GO:0005829">
    <property type="term" value="C:cytosol"/>
    <property type="evidence" value="ECO:0007669"/>
    <property type="project" value="TreeGrafter"/>
</dbReference>
<keyword evidence="6 8" id="KW-0057">Aromatic amino acid biosynthesis</keyword>
<feature type="binding site" evidence="8">
    <location>
        <position position="247"/>
    </location>
    <ligand>
        <name>shikimate</name>
        <dbReference type="ChEBI" id="CHEBI:36208"/>
    </ligand>
</feature>
<comment type="caution">
    <text evidence="13">The sequence shown here is derived from an EMBL/GenBank/DDBJ whole genome shotgun (WGS) entry which is preliminary data.</text>
</comment>
<name>A0A9X1ID09_9PROT</name>
<organism evidence="13 14">
    <name type="scientific">Roseicella aerolata</name>
    <dbReference type="NCBI Taxonomy" id="2883479"/>
    <lineage>
        <taxon>Bacteria</taxon>
        <taxon>Pseudomonadati</taxon>
        <taxon>Pseudomonadota</taxon>
        <taxon>Alphaproteobacteria</taxon>
        <taxon>Acetobacterales</taxon>
        <taxon>Roseomonadaceae</taxon>
        <taxon>Roseicella</taxon>
    </lineage>
</organism>
<comment type="pathway">
    <text evidence="1 8">Metabolic intermediate biosynthesis; chorismate biosynthesis; chorismate from D-erythrose 4-phosphate and phosphoenolpyruvate: step 4/7.</text>
</comment>
<evidence type="ECO:0000256" key="4">
    <source>
        <dbReference type="ARBA" id="ARBA00022857"/>
    </source>
</evidence>
<dbReference type="GO" id="GO:0004764">
    <property type="term" value="F:shikimate 3-dehydrogenase (NADP+) activity"/>
    <property type="evidence" value="ECO:0007669"/>
    <property type="project" value="UniProtKB-UniRule"/>
</dbReference>
<dbReference type="SUPFAM" id="SSF53223">
    <property type="entry name" value="Aminoacid dehydrogenase-like, N-terminal domain"/>
    <property type="match status" value="1"/>
</dbReference>
<dbReference type="InterPro" id="IPR041121">
    <property type="entry name" value="SDH_C"/>
</dbReference>
<dbReference type="AlphaFoldDB" id="A0A9X1ID09"/>
<keyword evidence="4 8" id="KW-0521">NADP</keyword>
<evidence type="ECO:0000256" key="6">
    <source>
        <dbReference type="ARBA" id="ARBA00023141"/>
    </source>
</evidence>
<feature type="domain" description="Quinate/shikimate 5-dehydrogenase/glutamyl-tRNA reductase" evidence="10">
    <location>
        <begin position="128"/>
        <end position="173"/>
    </location>
</feature>
<dbReference type="Pfam" id="PF08501">
    <property type="entry name" value="Shikimate_dh_N"/>
    <property type="match status" value="1"/>
</dbReference>
<keyword evidence="3 8" id="KW-0028">Amino-acid biosynthesis</keyword>
<comment type="similarity">
    <text evidence="8">Belongs to the shikimate dehydrogenase family.</text>
</comment>
<dbReference type="GO" id="GO:0050661">
    <property type="term" value="F:NADP binding"/>
    <property type="evidence" value="ECO:0007669"/>
    <property type="project" value="InterPro"/>
</dbReference>
<dbReference type="RefSeq" id="WP_226607617.1">
    <property type="nucleotide sequence ID" value="NZ_JAJAQI010000011.1"/>
</dbReference>
<dbReference type="InterPro" id="IPR046346">
    <property type="entry name" value="Aminoacid_DH-like_N_sf"/>
</dbReference>
<dbReference type="GO" id="GO:0019632">
    <property type="term" value="P:shikimate metabolic process"/>
    <property type="evidence" value="ECO:0007669"/>
    <property type="project" value="InterPro"/>
</dbReference>
<protein>
    <recommendedName>
        <fullName evidence="2 8">Shikimate dehydrogenase (NADP(+))</fullName>
        <shortName evidence="8">SDH</shortName>
        <ecNumber evidence="2 8">1.1.1.25</ecNumber>
    </recommendedName>
</protein>
<evidence type="ECO:0000256" key="2">
    <source>
        <dbReference type="ARBA" id="ARBA00012962"/>
    </source>
</evidence>
<dbReference type="PANTHER" id="PTHR21089">
    <property type="entry name" value="SHIKIMATE DEHYDROGENASE"/>
    <property type="match status" value="1"/>
</dbReference>
<feature type="binding site" evidence="8">
    <location>
        <position position="66"/>
    </location>
    <ligand>
        <name>shikimate</name>
        <dbReference type="ChEBI" id="CHEBI:36208"/>
    </ligand>
</feature>
<evidence type="ECO:0000313" key="14">
    <source>
        <dbReference type="Proteomes" id="UP001139311"/>
    </source>
</evidence>
<dbReference type="NCBIfam" id="TIGR00507">
    <property type="entry name" value="aroE"/>
    <property type="match status" value="1"/>
</dbReference>
<dbReference type="Proteomes" id="UP001139311">
    <property type="component" value="Unassembled WGS sequence"/>
</dbReference>
<feature type="domain" description="SDH C-terminal" evidence="12">
    <location>
        <begin position="240"/>
        <end position="263"/>
    </location>
</feature>
<evidence type="ECO:0000256" key="7">
    <source>
        <dbReference type="ARBA" id="ARBA00049442"/>
    </source>
</evidence>